<organism evidence="3 4">
    <name type="scientific">Cavenderia fasciculata</name>
    <name type="common">Slime mold</name>
    <name type="synonym">Dictyostelium fasciculatum</name>
    <dbReference type="NCBI Taxonomy" id="261658"/>
    <lineage>
        <taxon>Eukaryota</taxon>
        <taxon>Amoebozoa</taxon>
        <taxon>Evosea</taxon>
        <taxon>Eumycetozoa</taxon>
        <taxon>Dictyostelia</taxon>
        <taxon>Acytosteliales</taxon>
        <taxon>Cavenderiaceae</taxon>
        <taxon>Cavenderia</taxon>
    </lineage>
</organism>
<dbReference type="InterPro" id="IPR012947">
    <property type="entry name" value="tRNA_SAD"/>
</dbReference>
<keyword evidence="1" id="KW-0175">Coiled coil</keyword>
<sequence>MSKVRDPITDTACHILKGAVVTVLGTPVTASVECNNKVKGRLTVEYDSDVKPSDENVKRIEKEANNIVKANLPLKAFSMDRKEAETKYTESKVNNTYIYDKFPVPESVTTLTLVEIENWNINCCPAQHLEKTGDIGYIKIIGTNHRPQKKEFELRFEIVSKEAVEAEQAAQDKSRLEKEKKIKDEQDRLKRESTNIELVTKRVMEITLANQQDKSKAITEISTLLNILKNNSYMNGMNCTISKQ</sequence>
<dbReference type="GO" id="GO:0004812">
    <property type="term" value="F:aminoacyl-tRNA ligase activity"/>
    <property type="evidence" value="ECO:0007669"/>
    <property type="project" value="InterPro"/>
</dbReference>
<dbReference type="OMA" id="ENWNINC"/>
<dbReference type="GO" id="GO:0005524">
    <property type="term" value="F:ATP binding"/>
    <property type="evidence" value="ECO:0007669"/>
    <property type="project" value="InterPro"/>
</dbReference>
<feature type="domain" description="Threonyl/alanyl tRNA synthetase SAD" evidence="2">
    <location>
        <begin position="112"/>
        <end position="143"/>
    </location>
</feature>
<dbReference type="GO" id="GO:0043039">
    <property type="term" value="P:tRNA aminoacylation"/>
    <property type="evidence" value="ECO:0007669"/>
    <property type="project" value="InterPro"/>
</dbReference>
<dbReference type="OrthoDB" id="16238at2759"/>
<gene>
    <name evidence="3" type="ORF">DFA_09366</name>
</gene>
<dbReference type="Pfam" id="PF07973">
    <property type="entry name" value="tRNA_SAD"/>
    <property type="match status" value="1"/>
</dbReference>
<dbReference type="Gene3D" id="3.30.980.10">
    <property type="entry name" value="Threonyl-trna Synthetase, Chain A, domain 2"/>
    <property type="match status" value="1"/>
</dbReference>
<evidence type="ECO:0000313" key="3">
    <source>
        <dbReference type="EMBL" id="EGG16336.1"/>
    </source>
</evidence>
<keyword evidence="4" id="KW-1185">Reference proteome</keyword>
<dbReference type="EMBL" id="GL883024">
    <property type="protein sequence ID" value="EGG16336.1"/>
    <property type="molecule type" value="Genomic_DNA"/>
</dbReference>
<dbReference type="KEGG" id="dfa:DFA_09366"/>
<dbReference type="SUPFAM" id="SSF55186">
    <property type="entry name" value="ThrRS/AlaRS common domain"/>
    <property type="match status" value="1"/>
</dbReference>
<proteinExistence type="predicted"/>
<evidence type="ECO:0000256" key="1">
    <source>
        <dbReference type="SAM" id="Coils"/>
    </source>
</evidence>
<feature type="coiled-coil region" evidence="1">
    <location>
        <begin position="159"/>
        <end position="202"/>
    </location>
</feature>
<protein>
    <submittedName>
        <fullName evidence="3">Alanyl-tRNA synthetase</fullName>
    </submittedName>
</protein>
<dbReference type="InterPro" id="IPR018163">
    <property type="entry name" value="Thr/Ala-tRNA-synth_IIc_edit"/>
</dbReference>
<dbReference type="RefSeq" id="XP_004354720.1">
    <property type="nucleotide sequence ID" value="XM_004354668.1"/>
</dbReference>
<evidence type="ECO:0000259" key="2">
    <source>
        <dbReference type="Pfam" id="PF07973"/>
    </source>
</evidence>
<dbReference type="Proteomes" id="UP000007797">
    <property type="component" value="Unassembled WGS sequence"/>
</dbReference>
<accession>F4Q7F4</accession>
<reference evidence="4" key="1">
    <citation type="journal article" date="2011" name="Genome Res.">
        <title>Phylogeny-wide analysis of social amoeba genomes highlights ancient origins for complex intercellular communication.</title>
        <authorList>
            <person name="Heidel A.J."/>
            <person name="Lawal H.M."/>
            <person name="Felder M."/>
            <person name="Schilde C."/>
            <person name="Helps N.R."/>
            <person name="Tunggal B."/>
            <person name="Rivero F."/>
            <person name="John U."/>
            <person name="Schleicher M."/>
            <person name="Eichinger L."/>
            <person name="Platzer M."/>
            <person name="Noegel A.A."/>
            <person name="Schaap P."/>
            <person name="Gloeckner G."/>
        </authorList>
    </citation>
    <scope>NUCLEOTIDE SEQUENCE [LARGE SCALE GENOMIC DNA]</scope>
    <source>
        <strain evidence="4">SH3</strain>
    </source>
</reference>
<dbReference type="GeneID" id="14868424"/>
<dbReference type="STRING" id="1054147.F4Q7F4"/>
<evidence type="ECO:0000313" key="4">
    <source>
        <dbReference type="Proteomes" id="UP000007797"/>
    </source>
</evidence>
<name>F4Q7F4_CACFS</name>
<dbReference type="AlphaFoldDB" id="F4Q7F4"/>